<dbReference type="InterPro" id="IPR000212">
    <property type="entry name" value="DNA_helicase_UvrD/REP"/>
</dbReference>
<reference evidence="17 18" key="1">
    <citation type="submission" date="2013-12" db="EMBL/GenBank/DDBJ databases">
        <authorList>
            <person name="Zelazny A."/>
            <person name="Olivier K."/>
            <person name="Holland S."/>
            <person name="Lenaerts A."/>
            <person name="Ordway D."/>
            <person name="DeGroote M.A."/>
            <person name="Parker T."/>
            <person name="Sizemore C."/>
            <person name="Tallon L.J."/>
            <person name="Sadzewicz L.K."/>
            <person name="Sengamalay N."/>
            <person name="Fraser C.M."/>
            <person name="Hine E."/>
            <person name="Shefchek K.A."/>
            <person name="Das S.P."/>
            <person name="Tettelin H."/>
        </authorList>
    </citation>
    <scope>NUCLEOTIDE SEQUENCE [LARGE SCALE GENOMIC DNA]</scope>
    <source>
        <strain evidence="17 18">1956</strain>
    </source>
</reference>
<dbReference type="PANTHER" id="PTHR11070">
    <property type="entry name" value="UVRD / RECB / PCRA DNA HELICASE FAMILY MEMBER"/>
    <property type="match status" value="1"/>
</dbReference>
<dbReference type="GO" id="GO:0043138">
    <property type="term" value="F:3'-5' DNA helicase activity"/>
    <property type="evidence" value="ECO:0007669"/>
    <property type="project" value="UniProtKB-EC"/>
</dbReference>
<sequence>MVGDTGWQLLDSKFAVVARAASRTRLNASTDDVRDLAGEIEWAKASLIGPEEYPAAVAAAGRDIPLDAAQIAGVYAAYEALKARGEHVTLLDFDDLLLHTAAAIENDPGVAEEFRDRYRCFVVDEYQDVTPLQQRVLTAWLGDRDDLTVVGDANQTIYSFTGASPRFLLDFSRRFPDATVVRLERDYRSTPQVVSLANRVIAAARGRVAGSKLHLVGQRPPGPAPTFHEHPDEPAEAAAVAASIARLIESGTPPSEIAVLYRVNAQSEIYEEALTEAGIAYQVRGGEGFFNRQEIKQALLALHRAAERGAEGPLPDVVRAVLEPLGLTAQEPVGTRARERWEALSALAELVDDEVAQRPQLDFPGCWPSFGCAPTPGTHRWCRASRWHRCTPPRGSSGTRCSWSGWPTARFPSHTRWPTAPRARRSRRSAACFTSESPGPERIWRSAGRWPAARAGARAASRRGSLTASHPRHGPSRGRTSLGATGPPRPAAGSATTTSRPRRLSCCAAARPARPTSTRTCCSGSRRGGWTSPRNRRCPPTSSSPTTR</sequence>
<protein>
    <recommendedName>
        <fullName evidence="11">DNA 3'-5' helicase</fullName>
        <ecNumber evidence="11">5.6.2.4</ecNumber>
    </recommendedName>
</protein>
<dbReference type="SUPFAM" id="SSF52540">
    <property type="entry name" value="P-loop containing nucleoside triphosphate hydrolases"/>
    <property type="match status" value="1"/>
</dbReference>
<dbReference type="EMBL" id="JAOG01000002">
    <property type="protein sequence ID" value="EUA56191.1"/>
    <property type="molecule type" value="Genomic_DNA"/>
</dbReference>
<dbReference type="FunFam" id="3.40.50.300:FF:001201">
    <property type="entry name" value="ATP-dependent DNA helicase UvrD2"/>
    <property type="match status" value="1"/>
</dbReference>
<keyword evidence="6 13" id="KW-0067">ATP-binding</keyword>
<keyword evidence="8" id="KW-0234">DNA repair</keyword>
<evidence type="ECO:0000256" key="8">
    <source>
        <dbReference type="ARBA" id="ARBA00023204"/>
    </source>
</evidence>
<dbReference type="GO" id="GO:0033202">
    <property type="term" value="C:DNA helicase complex"/>
    <property type="evidence" value="ECO:0007669"/>
    <property type="project" value="TreeGrafter"/>
</dbReference>
<feature type="domain" description="UvrD-like helicase ATP-binding" evidence="15">
    <location>
        <begin position="1"/>
        <end position="190"/>
    </location>
</feature>
<keyword evidence="5 13" id="KW-0347">Helicase</keyword>
<evidence type="ECO:0000313" key="17">
    <source>
        <dbReference type="EMBL" id="EUA56191.1"/>
    </source>
</evidence>
<evidence type="ECO:0000313" key="18">
    <source>
        <dbReference type="Proteomes" id="UP000020825"/>
    </source>
</evidence>
<keyword evidence="4 13" id="KW-0378">Hydrolase</keyword>
<evidence type="ECO:0000259" key="16">
    <source>
        <dbReference type="PROSITE" id="PS51217"/>
    </source>
</evidence>
<keyword evidence="2 13" id="KW-0547">Nucleotide-binding</keyword>
<evidence type="ECO:0000256" key="11">
    <source>
        <dbReference type="ARBA" id="ARBA00034808"/>
    </source>
</evidence>
<proteinExistence type="inferred from homology"/>
<evidence type="ECO:0000259" key="15">
    <source>
        <dbReference type="PROSITE" id="PS51198"/>
    </source>
</evidence>
<dbReference type="PROSITE" id="PS51198">
    <property type="entry name" value="UVRD_HELICASE_ATP_BIND"/>
    <property type="match status" value="1"/>
</dbReference>
<dbReference type="EC" id="5.6.2.4" evidence="11"/>
<dbReference type="AlphaFoldDB" id="X8CK29"/>
<feature type="compositionally biased region" description="Low complexity" evidence="14">
    <location>
        <begin position="504"/>
        <end position="522"/>
    </location>
</feature>
<dbReference type="InterPro" id="IPR027417">
    <property type="entry name" value="P-loop_NTPase"/>
</dbReference>
<evidence type="ECO:0000256" key="5">
    <source>
        <dbReference type="ARBA" id="ARBA00022806"/>
    </source>
</evidence>
<dbReference type="Gene3D" id="1.10.486.10">
    <property type="entry name" value="PCRA, domain 4"/>
    <property type="match status" value="1"/>
</dbReference>
<dbReference type="PATRIC" id="fig|1299331.3.peg.4244"/>
<dbReference type="Gene3D" id="3.40.50.300">
    <property type="entry name" value="P-loop containing nucleotide triphosphate hydrolases"/>
    <property type="match status" value="2"/>
</dbReference>
<name>X8CK29_MYCIT</name>
<evidence type="ECO:0000256" key="10">
    <source>
        <dbReference type="ARBA" id="ARBA00034617"/>
    </source>
</evidence>
<comment type="catalytic activity">
    <reaction evidence="12">
        <text>ATP + H2O = ADP + phosphate + H(+)</text>
        <dbReference type="Rhea" id="RHEA:13065"/>
        <dbReference type="ChEBI" id="CHEBI:15377"/>
        <dbReference type="ChEBI" id="CHEBI:15378"/>
        <dbReference type="ChEBI" id="CHEBI:30616"/>
        <dbReference type="ChEBI" id="CHEBI:43474"/>
        <dbReference type="ChEBI" id="CHEBI:456216"/>
        <dbReference type="EC" id="5.6.2.4"/>
    </reaction>
</comment>
<evidence type="ECO:0000256" key="1">
    <source>
        <dbReference type="ARBA" id="ARBA00009922"/>
    </source>
</evidence>
<feature type="region of interest" description="Disordered" evidence="14">
    <location>
        <begin position="413"/>
        <end position="548"/>
    </location>
</feature>
<dbReference type="PROSITE" id="PS51217">
    <property type="entry name" value="UVRD_HELICASE_CTER"/>
    <property type="match status" value="1"/>
</dbReference>
<dbReference type="GO" id="GO:0003677">
    <property type="term" value="F:DNA binding"/>
    <property type="evidence" value="ECO:0007669"/>
    <property type="project" value="UniProtKB-KW"/>
</dbReference>
<dbReference type="GO" id="GO:0000725">
    <property type="term" value="P:recombinational repair"/>
    <property type="evidence" value="ECO:0007669"/>
    <property type="project" value="TreeGrafter"/>
</dbReference>
<gene>
    <name evidence="17" type="ORF">I550_4350</name>
</gene>
<evidence type="ECO:0000256" key="12">
    <source>
        <dbReference type="ARBA" id="ARBA00048988"/>
    </source>
</evidence>
<dbReference type="Pfam" id="PF13361">
    <property type="entry name" value="UvrD_C"/>
    <property type="match status" value="1"/>
</dbReference>
<dbReference type="InterPro" id="IPR014017">
    <property type="entry name" value="DNA_helicase_UvrD-like_C"/>
</dbReference>
<evidence type="ECO:0000256" key="4">
    <source>
        <dbReference type="ARBA" id="ARBA00022801"/>
    </source>
</evidence>
<dbReference type="Gene3D" id="1.10.10.160">
    <property type="match status" value="1"/>
</dbReference>
<dbReference type="InterPro" id="IPR013986">
    <property type="entry name" value="DExx_box_DNA_helicase_dom_sf"/>
</dbReference>
<comment type="caution">
    <text evidence="17">The sequence shown here is derived from an EMBL/GenBank/DDBJ whole genome shotgun (WGS) entry which is preliminary data.</text>
</comment>
<feature type="compositionally biased region" description="Low complexity" evidence="14">
    <location>
        <begin position="445"/>
        <end position="465"/>
    </location>
</feature>
<keyword evidence="3" id="KW-0227">DNA damage</keyword>
<dbReference type="Proteomes" id="UP000020825">
    <property type="component" value="Unassembled WGS sequence"/>
</dbReference>
<evidence type="ECO:0000256" key="9">
    <source>
        <dbReference type="ARBA" id="ARBA00023235"/>
    </source>
</evidence>
<evidence type="ECO:0000256" key="7">
    <source>
        <dbReference type="ARBA" id="ARBA00023125"/>
    </source>
</evidence>
<dbReference type="Pfam" id="PF00580">
    <property type="entry name" value="UvrD-helicase"/>
    <property type="match status" value="1"/>
</dbReference>
<comment type="similarity">
    <text evidence="1">Belongs to the helicase family. UvrD subfamily.</text>
</comment>
<comment type="caution">
    <text evidence="13">Lacks conserved residue(s) required for the propagation of feature annotation.</text>
</comment>
<dbReference type="CDD" id="cd17932">
    <property type="entry name" value="DEXQc_UvrD"/>
    <property type="match status" value="1"/>
</dbReference>
<evidence type="ECO:0000256" key="3">
    <source>
        <dbReference type="ARBA" id="ARBA00022763"/>
    </source>
</evidence>
<evidence type="ECO:0000256" key="14">
    <source>
        <dbReference type="SAM" id="MobiDB-lite"/>
    </source>
</evidence>
<feature type="domain" description="UvrD-like helicase C-terminal" evidence="16">
    <location>
        <begin position="191"/>
        <end position="474"/>
    </location>
</feature>
<dbReference type="PANTHER" id="PTHR11070:SF69">
    <property type="entry name" value="ATP-DEPENDENT DNA HELICASE UVRD2"/>
    <property type="match status" value="1"/>
</dbReference>
<dbReference type="InterPro" id="IPR014016">
    <property type="entry name" value="UvrD-like_ATP-bd"/>
</dbReference>
<evidence type="ECO:0000256" key="6">
    <source>
        <dbReference type="ARBA" id="ARBA00022840"/>
    </source>
</evidence>
<keyword evidence="9" id="KW-0413">Isomerase</keyword>
<evidence type="ECO:0000256" key="2">
    <source>
        <dbReference type="ARBA" id="ARBA00022741"/>
    </source>
</evidence>
<dbReference type="GO" id="GO:0005829">
    <property type="term" value="C:cytosol"/>
    <property type="evidence" value="ECO:0007669"/>
    <property type="project" value="TreeGrafter"/>
</dbReference>
<dbReference type="GO" id="GO:0005524">
    <property type="term" value="F:ATP binding"/>
    <property type="evidence" value="ECO:0007669"/>
    <property type="project" value="UniProtKB-UniRule"/>
</dbReference>
<evidence type="ECO:0000256" key="13">
    <source>
        <dbReference type="PROSITE-ProRule" id="PRU00560"/>
    </source>
</evidence>
<keyword evidence="7" id="KW-0238">DNA-binding</keyword>
<accession>X8CK29</accession>
<comment type="catalytic activity">
    <reaction evidence="10">
        <text>Couples ATP hydrolysis with the unwinding of duplex DNA by translocating in the 3'-5' direction.</text>
        <dbReference type="EC" id="5.6.2.4"/>
    </reaction>
</comment>
<organism evidence="17 18">
    <name type="scientific">Mycobacterium intracellulare 1956</name>
    <dbReference type="NCBI Taxonomy" id="1299331"/>
    <lineage>
        <taxon>Bacteria</taxon>
        <taxon>Bacillati</taxon>
        <taxon>Actinomycetota</taxon>
        <taxon>Actinomycetes</taxon>
        <taxon>Mycobacteriales</taxon>
        <taxon>Mycobacteriaceae</taxon>
        <taxon>Mycobacterium</taxon>
        <taxon>Mycobacterium avium complex (MAC)</taxon>
    </lineage>
</organism>
<dbReference type="GO" id="GO:0016887">
    <property type="term" value="F:ATP hydrolysis activity"/>
    <property type="evidence" value="ECO:0007669"/>
    <property type="project" value="RHEA"/>
</dbReference>